<reference evidence="1 2" key="1">
    <citation type="journal article" date="2013" name="Genome Announc.">
        <title>Draft Genome Sequence of the Psychrophilic and Alkaliphilic Rhodonellum psychrophilum Strain GCM71T.</title>
        <authorList>
            <person name="Hauptmann A.L."/>
            <person name="Glaring M.A."/>
            <person name="Hallin P.F."/>
            <person name="Prieme A."/>
            <person name="Stougaard P."/>
        </authorList>
    </citation>
    <scope>NUCLEOTIDE SEQUENCE [LARGE SCALE GENOMIC DNA]</scope>
    <source>
        <strain evidence="1 2">GCM71</strain>
    </source>
</reference>
<dbReference type="eggNOG" id="ENOG5030Y1E">
    <property type="taxonomic scope" value="Bacteria"/>
</dbReference>
<dbReference type="OrthoDB" id="650068at2"/>
<evidence type="ECO:0000313" key="1">
    <source>
        <dbReference type="EMBL" id="ERM83310.1"/>
    </source>
</evidence>
<proteinExistence type="predicted"/>
<organism evidence="1 2">
    <name type="scientific">Rhodonellum psychrophilum GCM71 = DSM 17998</name>
    <dbReference type="NCBI Taxonomy" id="1123057"/>
    <lineage>
        <taxon>Bacteria</taxon>
        <taxon>Pseudomonadati</taxon>
        <taxon>Bacteroidota</taxon>
        <taxon>Cytophagia</taxon>
        <taxon>Cytophagales</taxon>
        <taxon>Cytophagaceae</taxon>
        <taxon>Rhodonellum</taxon>
    </lineage>
</organism>
<dbReference type="EMBL" id="AWXR01000015">
    <property type="protein sequence ID" value="ERM83310.1"/>
    <property type="molecule type" value="Genomic_DNA"/>
</dbReference>
<protein>
    <submittedName>
        <fullName evidence="1">Uncharacterized protein</fullName>
    </submittedName>
</protein>
<accession>U5BRU9</accession>
<keyword evidence="2" id="KW-1185">Reference proteome</keyword>
<name>U5BRU9_9BACT</name>
<dbReference type="AlphaFoldDB" id="U5BRU9"/>
<evidence type="ECO:0000313" key="2">
    <source>
        <dbReference type="Proteomes" id="UP000016843"/>
    </source>
</evidence>
<sequence>MNMLPPPFLGNPNKTKVDGLSVVLSMLSKRNQRKSILKLGLILTMIFGLASVGFSQTDETEKPSYTFRGNISATNNGISLVPTFSLGRPAVVFELSLGGERLSFDPEIRFAMDGKPWSFILWWRYKVIKSEKFNLNMGVHPAFVFREALSTNGFKNDLMVAQRFFASEVSPSYNISKKVKIGLYYLHSLGLDQGLTKNTQFLAFNMNFSDIHLSDQIYLNIRPQVFYLKMDERDGYYANTSVLIAKRNFPLAIGSIVNRSLRSDIIGNKDWVWNVSLNYSFHKTFARNN</sequence>
<comment type="caution">
    <text evidence="1">The sequence shown here is derived from an EMBL/GenBank/DDBJ whole genome shotgun (WGS) entry which is preliminary data.</text>
</comment>
<dbReference type="Proteomes" id="UP000016843">
    <property type="component" value="Unassembled WGS sequence"/>
</dbReference>
<gene>
    <name evidence="1" type="ORF">P872_16660</name>
</gene>
<dbReference type="RefSeq" id="WP_019600021.1">
    <property type="nucleotide sequence ID" value="NZ_AWXR01000015.1"/>
</dbReference>